<protein>
    <submittedName>
        <fullName evidence="1">Uncharacterized protein</fullName>
    </submittedName>
</protein>
<dbReference type="EMBL" id="LAZR01014172">
    <property type="protein sequence ID" value="KKM18666.1"/>
    <property type="molecule type" value="Genomic_DNA"/>
</dbReference>
<proteinExistence type="predicted"/>
<accession>A0A0F9HTF7</accession>
<evidence type="ECO:0000313" key="1">
    <source>
        <dbReference type="EMBL" id="KKM18666.1"/>
    </source>
</evidence>
<sequence length="37" mass="4270">MKFGERMVVVETKVKLIEKQMYVVIAIVLAQMGVQFI</sequence>
<gene>
    <name evidence="1" type="ORF">LCGC14_1663360</name>
</gene>
<reference evidence="1" key="1">
    <citation type="journal article" date="2015" name="Nature">
        <title>Complex archaea that bridge the gap between prokaryotes and eukaryotes.</title>
        <authorList>
            <person name="Spang A."/>
            <person name="Saw J.H."/>
            <person name="Jorgensen S.L."/>
            <person name="Zaremba-Niedzwiedzka K."/>
            <person name="Martijn J."/>
            <person name="Lind A.E."/>
            <person name="van Eijk R."/>
            <person name="Schleper C."/>
            <person name="Guy L."/>
            <person name="Ettema T.J."/>
        </authorList>
    </citation>
    <scope>NUCLEOTIDE SEQUENCE</scope>
</reference>
<organism evidence="1">
    <name type="scientific">marine sediment metagenome</name>
    <dbReference type="NCBI Taxonomy" id="412755"/>
    <lineage>
        <taxon>unclassified sequences</taxon>
        <taxon>metagenomes</taxon>
        <taxon>ecological metagenomes</taxon>
    </lineage>
</organism>
<comment type="caution">
    <text evidence="1">The sequence shown here is derived from an EMBL/GenBank/DDBJ whole genome shotgun (WGS) entry which is preliminary data.</text>
</comment>
<name>A0A0F9HTF7_9ZZZZ</name>
<dbReference type="AlphaFoldDB" id="A0A0F9HTF7"/>